<dbReference type="Proteomes" id="UP000026915">
    <property type="component" value="Chromosome 5"/>
</dbReference>
<dbReference type="Gramene" id="EOY11581">
    <property type="protein sequence ID" value="EOY11581"/>
    <property type="gene ID" value="TCM_026721"/>
</dbReference>
<feature type="region of interest" description="Disordered" evidence="1">
    <location>
        <begin position="78"/>
        <end position="98"/>
    </location>
</feature>
<dbReference type="EMBL" id="CM001883">
    <property type="protein sequence ID" value="EOY11581.1"/>
    <property type="molecule type" value="Genomic_DNA"/>
</dbReference>
<dbReference type="PANTHER" id="PTHR33237:SF39">
    <property type="match status" value="1"/>
</dbReference>
<dbReference type="AlphaFoldDB" id="A0A061F3G1"/>
<protein>
    <submittedName>
        <fullName evidence="2">Uncharacterized protein</fullName>
    </submittedName>
</protein>
<keyword evidence="3" id="KW-1185">Reference proteome</keyword>
<feature type="compositionally biased region" description="Polar residues" evidence="1">
    <location>
        <begin position="83"/>
        <end position="92"/>
    </location>
</feature>
<accession>A0A061F3G1</accession>
<dbReference type="PANTHER" id="PTHR33237">
    <property type="entry name" value="F2P16.13 PROTEIN-RELATED"/>
    <property type="match status" value="1"/>
</dbReference>
<gene>
    <name evidence="2" type="ORF">TCM_026721</name>
</gene>
<feature type="region of interest" description="Disordered" evidence="1">
    <location>
        <begin position="41"/>
        <end position="62"/>
    </location>
</feature>
<proteinExistence type="predicted"/>
<dbReference type="HOGENOM" id="CLU_802682_0_0_1"/>
<evidence type="ECO:0000256" key="1">
    <source>
        <dbReference type="SAM" id="MobiDB-lite"/>
    </source>
</evidence>
<evidence type="ECO:0000313" key="2">
    <source>
        <dbReference type="EMBL" id="EOY11581.1"/>
    </source>
</evidence>
<dbReference type="InParanoid" id="A0A061F3G1"/>
<evidence type="ECO:0000313" key="3">
    <source>
        <dbReference type="Proteomes" id="UP000026915"/>
    </source>
</evidence>
<sequence length="314" mass="35757">MTVTNHDNTRPFVPPNSQSFYHISITFNFWIPKIKRRNNVRGVDDENGSKSKKKHVPKSRESFRKTVGVMFSNVFGNKKLSPETGSGSSNGNGKVHWDGDWDQMENWKKFVERSVGMESAKTREKGSENHLYGGVRPTVVATGLGISNSRMFKELLEDEDKAERRGKQQDRVSKFFSKLINDLEMKKGETTKADDGVGDRGAKTVARKKGKVMGKQEKKSRPKLKIAWSMKKMMGGKSEKQELCKKRILMGGRCRPLGTIQFEWYKKTESRQINGLIVDPFKIAWDKYIDEEIRHLSLRLAASNTPTLPSQKVA</sequence>
<name>A0A061F3G1_THECC</name>
<reference evidence="2 3" key="1">
    <citation type="journal article" date="2013" name="Genome Biol.">
        <title>The genome sequence of the most widely cultivated cacao type and its use to identify candidate genes regulating pod color.</title>
        <authorList>
            <person name="Motamayor J.C."/>
            <person name="Mockaitis K."/>
            <person name="Schmutz J."/>
            <person name="Haiminen N."/>
            <person name="Iii D.L."/>
            <person name="Cornejo O."/>
            <person name="Findley S.D."/>
            <person name="Zheng P."/>
            <person name="Utro F."/>
            <person name="Royaert S."/>
            <person name="Saski C."/>
            <person name="Jenkins J."/>
            <person name="Podicheti R."/>
            <person name="Zhao M."/>
            <person name="Scheffler B.E."/>
            <person name="Stack J.C."/>
            <person name="Feltus F.A."/>
            <person name="Mustiga G.M."/>
            <person name="Amores F."/>
            <person name="Phillips W."/>
            <person name="Marelli J.P."/>
            <person name="May G.D."/>
            <person name="Shapiro H."/>
            <person name="Ma J."/>
            <person name="Bustamante C.D."/>
            <person name="Schnell R.J."/>
            <person name="Main D."/>
            <person name="Gilbert D."/>
            <person name="Parida L."/>
            <person name="Kuhn D.N."/>
        </authorList>
    </citation>
    <scope>NUCLEOTIDE SEQUENCE [LARGE SCALE GENOMIC DNA]</scope>
    <source>
        <strain evidence="3">cv. Matina 1-6</strain>
    </source>
</reference>
<organism evidence="2 3">
    <name type="scientific">Theobroma cacao</name>
    <name type="common">Cacao</name>
    <name type="synonym">Cocoa</name>
    <dbReference type="NCBI Taxonomy" id="3641"/>
    <lineage>
        <taxon>Eukaryota</taxon>
        <taxon>Viridiplantae</taxon>
        <taxon>Streptophyta</taxon>
        <taxon>Embryophyta</taxon>
        <taxon>Tracheophyta</taxon>
        <taxon>Spermatophyta</taxon>
        <taxon>Magnoliopsida</taxon>
        <taxon>eudicotyledons</taxon>
        <taxon>Gunneridae</taxon>
        <taxon>Pentapetalae</taxon>
        <taxon>rosids</taxon>
        <taxon>malvids</taxon>
        <taxon>Malvales</taxon>
        <taxon>Malvaceae</taxon>
        <taxon>Byttnerioideae</taxon>
        <taxon>Theobroma</taxon>
    </lineage>
</organism>